<protein>
    <submittedName>
        <fullName evidence="5">NmrA-like domain-containing protein</fullName>
    </submittedName>
</protein>
<keyword evidence="2" id="KW-0521">NADP</keyword>
<name>A0A4P9XID0_9FUNG</name>
<evidence type="ECO:0000256" key="3">
    <source>
        <dbReference type="ARBA" id="ARBA00023002"/>
    </source>
</evidence>
<feature type="non-terminal residue" evidence="5">
    <location>
        <position position="224"/>
    </location>
</feature>
<reference evidence="6" key="1">
    <citation type="journal article" date="2018" name="Nat. Microbiol.">
        <title>Leveraging single-cell genomics to expand the fungal tree of life.</title>
        <authorList>
            <person name="Ahrendt S.R."/>
            <person name="Quandt C.A."/>
            <person name="Ciobanu D."/>
            <person name="Clum A."/>
            <person name="Salamov A."/>
            <person name="Andreopoulos B."/>
            <person name="Cheng J.F."/>
            <person name="Woyke T."/>
            <person name="Pelin A."/>
            <person name="Henrissat B."/>
            <person name="Reynolds N.K."/>
            <person name="Benny G.L."/>
            <person name="Smith M.E."/>
            <person name="James T.Y."/>
            <person name="Grigoriev I.V."/>
        </authorList>
    </citation>
    <scope>NUCLEOTIDE SEQUENCE [LARGE SCALE GENOMIC DNA]</scope>
    <source>
        <strain evidence="6">RSA 1356</strain>
    </source>
</reference>
<feature type="domain" description="NmrA-like" evidence="4">
    <location>
        <begin position="6"/>
        <end position="224"/>
    </location>
</feature>
<sequence length="224" mass="24927">MTVISVTVAGGSGKFGNKVVRALLADNSYQVSVLSRTGSKNENLDHLREQGARIVTVDYSRHEDVVRALQGTEILISTLFHYAAIEFQPALFRAAKEAGVRRVVPSDFVSDHHQMQSVIYRDPAATERAIAEAQLEYTRYHCGVFYRYLTTPYIGVDIEKRKVSVVGKGDIRFSVADEDDFARFIAASIKDPRSKNTKLGFESTSITFLELIAAIEKHIGAKLE</sequence>
<dbReference type="Gene3D" id="3.40.50.720">
    <property type="entry name" value="NAD(P)-binding Rossmann-like Domain"/>
    <property type="match status" value="1"/>
</dbReference>
<dbReference type="EMBL" id="KZ993128">
    <property type="protein sequence ID" value="RKP05447.1"/>
    <property type="molecule type" value="Genomic_DNA"/>
</dbReference>
<evidence type="ECO:0000313" key="6">
    <source>
        <dbReference type="Proteomes" id="UP000271241"/>
    </source>
</evidence>
<dbReference type="PANTHER" id="PTHR47706">
    <property type="entry name" value="NMRA-LIKE FAMILY PROTEIN"/>
    <property type="match status" value="1"/>
</dbReference>
<dbReference type="InterPro" id="IPR051609">
    <property type="entry name" value="NmrA/Isoflavone_reductase-like"/>
</dbReference>
<evidence type="ECO:0000313" key="5">
    <source>
        <dbReference type="EMBL" id="RKP05447.1"/>
    </source>
</evidence>
<proteinExistence type="inferred from homology"/>
<dbReference type="AlphaFoldDB" id="A0A4P9XID0"/>
<dbReference type="InterPro" id="IPR008030">
    <property type="entry name" value="NmrA-like"/>
</dbReference>
<keyword evidence="3" id="KW-0560">Oxidoreductase</keyword>
<organism evidence="5 6">
    <name type="scientific">Thamnocephalis sphaerospora</name>
    <dbReference type="NCBI Taxonomy" id="78915"/>
    <lineage>
        <taxon>Eukaryota</taxon>
        <taxon>Fungi</taxon>
        <taxon>Fungi incertae sedis</taxon>
        <taxon>Zoopagomycota</taxon>
        <taxon>Zoopagomycotina</taxon>
        <taxon>Zoopagomycetes</taxon>
        <taxon>Zoopagales</taxon>
        <taxon>Sigmoideomycetaceae</taxon>
        <taxon>Thamnocephalis</taxon>
    </lineage>
</organism>
<evidence type="ECO:0000259" key="4">
    <source>
        <dbReference type="Pfam" id="PF05368"/>
    </source>
</evidence>
<dbReference type="InterPro" id="IPR036291">
    <property type="entry name" value="NAD(P)-bd_dom_sf"/>
</dbReference>
<dbReference type="STRING" id="78915.A0A4P9XID0"/>
<keyword evidence="6" id="KW-1185">Reference proteome</keyword>
<gene>
    <name evidence="5" type="ORF">THASP1DRAFT_32715</name>
</gene>
<dbReference type="PANTHER" id="PTHR47706:SF4">
    <property type="entry name" value="NMRA-LIKE DOMAIN-CONTAINING PROTEIN"/>
    <property type="match status" value="1"/>
</dbReference>
<dbReference type="OrthoDB" id="419598at2759"/>
<dbReference type="SUPFAM" id="SSF51735">
    <property type="entry name" value="NAD(P)-binding Rossmann-fold domains"/>
    <property type="match status" value="1"/>
</dbReference>
<dbReference type="Proteomes" id="UP000271241">
    <property type="component" value="Unassembled WGS sequence"/>
</dbReference>
<dbReference type="Pfam" id="PF05368">
    <property type="entry name" value="NmrA"/>
    <property type="match status" value="1"/>
</dbReference>
<accession>A0A4P9XID0</accession>
<evidence type="ECO:0000256" key="1">
    <source>
        <dbReference type="ARBA" id="ARBA00005725"/>
    </source>
</evidence>
<evidence type="ECO:0000256" key="2">
    <source>
        <dbReference type="ARBA" id="ARBA00022857"/>
    </source>
</evidence>
<dbReference type="GO" id="GO:0016491">
    <property type="term" value="F:oxidoreductase activity"/>
    <property type="evidence" value="ECO:0007669"/>
    <property type="project" value="UniProtKB-KW"/>
</dbReference>
<comment type="similarity">
    <text evidence="1">Belongs to the NmrA-type oxidoreductase family. Isoflavone reductase subfamily.</text>
</comment>